<name>D6PBW1_9ARCH</name>
<keyword evidence="1" id="KW-0175">Coiled coil</keyword>
<organism evidence="3">
    <name type="scientific">uncultured archaeon MedDCM-OCT-S08-C282</name>
    <dbReference type="NCBI Taxonomy" id="743096"/>
    <lineage>
        <taxon>Archaea</taxon>
        <taxon>environmental samples</taxon>
    </lineage>
</organism>
<dbReference type="AlphaFoldDB" id="D6PBW1"/>
<sequence length="227" mass="25534">MSGNKELVEQFFVQERKKARQMVVILWIMVGIGDLFALVAWFEGVEISRILRGLAALGGFAFVMLWLVRHQKKTLQERLGTLLASIEFGWDEFHGLDLNSAEADHLHIAFAATTLGRTTTNESYLRTRGSDEKGPAFDEAEAAISASKQRVDPLLHEEDYVGLEGELRVAEQLVEEANQQYADEAQRQWDIAEARDMDNIEAGVKRLGDLVATGGLSKMPRMELWKN</sequence>
<proteinExistence type="predicted"/>
<feature type="transmembrane region" description="Helical" evidence="2">
    <location>
        <begin position="21"/>
        <end position="44"/>
    </location>
</feature>
<keyword evidence="2" id="KW-0472">Membrane</keyword>
<reference evidence="3" key="1">
    <citation type="journal article" date="2010" name="ISME J.">
        <title>Metagenome of the Mediterranean deep chlorophyll maximum studied by direct and fosmid library 454 pyrosequencing.</title>
        <authorList>
            <person name="Ghai R."/>
            <person name="Martin-Cuadrado A.B."/>
            <person name="Molto A.G."/>
            <person name="Heredia I.G."/>
            <person name="Cabrera R."/>
            <person name="Martin J."/>
            <person name="Verdu M."/>
            <person name="Deschamps P."/>
            <person name="Moreira D."/>
            <person name="Lopez-Garcia P."/>
            <person name="Mira A."/>
            <person name="Rodriguez-Valera F."/>
        </authorList>
    </citation>
    <scope>NUCLEOTIDE SEQUENCE</scope>
</reference>
<protein>
    <submittedName>
        <fullName evidence="3">Uncharacterized protein</fullName>
    </submittedName>
</protein>
<evidence type="ECO:0000256" key="1">
    <source>
        <dbReference type="SAM" id="Coils"/>
    </source>
</evidence>
<keyword evidence="2" id="KW-1133">Transmembrane helix</keyword>
<feature type="coiled-coil region" evidence="1">
    <location>
        <begin position="160"/>
        <end position="187"/>
    </location>
</feature>
<feature type="transmembrane region" description="Helical" evidence="2">
    <location>
        <begin position="50"/>
        <end position="68"/>
    </location>
</feature>
<accession>D6PBW1</accession>
<evidence type="ECO:0000313" key="3">
    <source>
        <dbReference type="EMBL" id="ADD93212.1"/>
    </source>
</evidence>
<dbReference type="EMBL" id="GU942970">
    <property type="protein sequence ID" value="ADD93212.1"/>
    <property type="molecule type" value="Genomic_DNA"/>
</dbReference>
<evidence type="ECO:0000256" key="2">
    <source>
        <dbReference type="SAM" id="Phobius"/>
    </source>
</evidence>
<keyword evidence="2" id="KW-0812">Transmembrane</keyword>